<reference evidence="1 2" key="1">
    <citation type="submission" date="2015-12" db="EMBL/GenBank/DDBJ databases">
        <authorList>
            <person name="Lauer A."/>
            <person name="Humrighouse B."/>
            <person name="Loparev V."/>
            <person name="Shewmaker P.L."/>
            <person name="Whitney A.M."/>
            <person name="McLaughlin R.W."/>
        </authorList>
    </citation>
    <scope>NUCLEOTIDE SEQUENCE [LARGE SCALE GENOMIC DNA]</scope>
    <source>
        <strain evidence="1 2">LMG 23085</strain>
    </source>
</reference>
<protein>
    <submittedName>
        <fullName evidence="1">Uncharacterized protein</fullName>
    </submittedName>
</protein>
<sequence length="65" mass="7530">MTLIPELDYKQTKDNARSTLKKCRSWQRMSGISVSLESPVITDMPRNTSNTNKLERKMIKLKFGI</sequence>
<proteinExistence type="predicted"/>
<dbReference type="Proteomes" id="UP000065511">
    <property type="component" value="Chromosome"/>
</dbReference>
<keyword evidence="2" id="KW-1185">Reference proteome</keyword>
<organism evidence="1 2">
    <name type="scientific">Enterococcus silesiacus</name>
    <dbReference type="NCBI Taxonomy" id="332949"/>
    <lineage>
        <taxon>Bacteria</taxon>
        <taxon>Bacillati</taxon>
        <taxon>Bacillota</taxon>
        <taxon>Bacilli</taxon>
        <taxon>Lactobacillales</taxon>
        <taxon>Enterococcaceae</taxon>
        <taxon>Enterococcus</taxon>
    </lineage>
</organism>
<name>A0ABM5W8Z9_9ENTE</name>
<dbReference type="RefSeq" id="WP_083429140.1">
    <property type="nucleotide sequence ID" value="NZ_JXLC01000011.1"/>
</dbReference>
<gene>
    <name evidence="1" type="ORF">ATZ33_06825</name>
</gene>
<evidence type="ECO:0000313" key="2">
    <source>
        <dbReference type="Proteomes" id="UP000065511"/>
    </source>
</evidence>
<dbReference type="EMBL" id="CP013614">
    <property type="protein sequence ID" value="ALS01090.1"/>
    <property type="molecule type" value="Genomic_DNA"/>
</dbReference>
<evidence type="ECO:0000313" key="1">
    <source>
        <dbReference type="EMBL" id="ALS01090.1"/>
    </source>
</evidence>
<accession>A0ABM5W8Z9</accession>